<sequence length="665" mass="74790">MKTYYPILKLLLPLILGIVVSDWTGRHYAVTYFVGPLLIVILIILVIAFVTKSYREEVFSFLTYTGLVLIGFFIHQSGRANRLPDHFSEIEGEFLVGELLAVQPAKSTDKCELEILKVMTGDIGYTVTGKLLAYIDTNAASMLKAGDQVLFSSEIHPIENTGNPGEFNAKRYWANQGIFHQTYIHADFIQVYRASEYGGFAIFSRLNTSIQRVLESHLDGDALALAKGILLGDKSSIRTDLRDAFSGAGAMHLLAVSGLHVGIFLVLLQWVIRTFFRYLPKWAELTVLLLILWTYAGITGFSASVNRSVLMFSFVAIGMLYGKQQNSINSLLASAFVLLLIAPEFLFDIGFQLSYLAMLGIFLFSGSIENAVYLRNSFLHKVWQGTSVALAAQLGTFPLTMYYFNQFPNYFLLTNLGLMIFSGILLGVALGLIVTGPIPFVGSFIALLLTAIIYGLVYFIEWISGLPFALTRGIQLEIWEIIVMYAILGVLFFALANKQKNVLKTALGIAVLLFVFETVKWFDRREDSDMFILNHPTPMMFVRKGVHSEIILFSNWEKAEEKAQFLIRSLENYFGVNISTRLIRQNQFILTEASLGLKVNKDKSYIHFEELDYWFVLNDYFDINLLTAESKVIAGNRVSEKKINLIRSQSVNVLVLKESGAIRLL</sequence>
<dbReference type="InterPro" id="IPR052159">
    <property type="entry name" value="Competence_DNA_uptake"/>
</dbReference>
<evidence type="ECO:0000256" key="6">
    <source>
        <dbReference type="SAM" id="Phobius"/>
    </source>
</evidence>
<dbReference type="EMBL" id="BAAAFH010000022">
    <property type="protein sequence ID" value="GAA0876675.1"/>
    <property type="molecule type" value="Genomic_DNA"/>
</dbReference>
<name>A0ABN1MTL4_9FLAO</name>
<protein>
    <submittedName>
        <fullName evidence="9">ComEC/Rec2 family competence protein</fullName>
    </submittedName>
</protein>
<proteinExistence type="predicted"/>
<keyword evidence="3 6" id="KW-0812">Transmembrane</keyword>
<evidence type="ECO:0000259" key="7">
    <source>
        <dbReference type="Pfam" id="PF03772"/>
    </source>
</evidence>
<feature type="transmembrane region" description="Helical" evidence="6">
    <location>
        <begin position="58"/>
        <end position="75"/>
    </location>
</feature>
<feature type="transmembrane region" description="Helical" evidence="6">
    <location>
        <begin position="476"/>
        <end position="495"/>
    </location>
</feature>
<evidence type="ECO:0000313" key="10">
    <source>
        <dbReference type="Proteomes" id="UP001501126"/>
    </source>
</evidence>
<feature type="transmembrane region" description="Helical" evidence="6">
    <location>
        <begin position="244"/>
        <end position="270"/>
    </location>
</feature>
<dbReference type="Pfam" id="PF03772">
    <property type="entry name" value="Competence"/>
    <property type="match status" value="1"/>
</dbReference>
<organism evidence="9 10">
    <name type="scientific">Wandonia haliotis</name>
    <dbReference type="NCBI Taxonomy" id="574963"/>
    <lineage>
        <taxon>Bacteria</taxon>
        <taxon>Pseudomonadati</taxon>
        <taxon>Bacteroidota</taxon>
        <taxon>Flavobacteriia</taxon>
        <taxon>Flavobacteriales</taxon>
        <taxon>Crocinitomicaceae</taxon>
        <taxon>Wandonia</taxon>
    </lineage>
</organism>
<evidence type="ECO:0000313" key="9">
    <source>
        <dbReference type="EMBL" id="GAA0876675.1"/>
    </source>
</evidence>
<evidence type="ECO:0000256" key="2">
    <source>
        <dbReference type="ARBA" id="ARBA00022475"/>
    </source>
</evidence>
<comment type="subcellular location">
    <subcellularLocation>
        <location evidence="1">Cell membrane</location>
        <topology evidence="1">Multi-pass membrane protein</topology>
    </subcellularLocation>
</comment>
<evidence type="ECO:0000256" key="3">
    <source>
        <dbReference type="ARBA" id="ARBA00022692"/>
    </source>
</evidence>
<dbReference type="PANTHER" id="PTHR30619:SF1">
    <property type="entry name" value="RECOMBINATION PROTEIN 2"/>
    <property type="match status" value="1"/>
</dbReference>
<evidence type="ECO:0000256" key="1">
    <source>
        <dbReference type="ARBA" id="ARBA00004651"/>
    </source>
</evidence>
<dbReference type="NCBIfam" id="TIGR00360">
    <property type="entry name" value="ComEC_N-term"/>
    <property type="match status" value="1"/>
</dbReference>
<feature type="transmembrane region" description="Helical" evidence="6">
    <location>
        <begin position="502"/>
        <end position="522"/>
    </location>
</feature>
<keyword evidence="10" id="KW-1185">Reference proteome</keyword>
<feature type="transmembrane region" description="Helical" evidence="6">
    <location>
        <begin position="440"/>
        <end position="464"/>
    </location>
</feature>
<feature type="transmembrane region" description="Helical" evidence="6">
    <location>
        <begin position="410"/>
        <end position="433"/>
    </location>
</feature>
<feature type="domain" description="DUF4131" evidence="8">
    <location>
        <begin position="37"/>
        <end position="186"/>
    </location>
</feature>
<dbReference type="RefSeq" id="WP_343790006.1">
    <property type="nucleotide sequence ID" value="NZ_BAAAFH010000022.1"/>
</dbReference>
<evidence type="ECO:0000259" key="8">
    <source>
        <dbReference type="Pfam" id="PF13567"/>
    </source>
</evidence>
<accession>A0ABN1MTL4</accession>
<dbReference type="InterPro" id="IPR004477">
    <property type="entry name" value="ComEC_N"/>
</dbReference>
<feature type="transmembrane region" description="Helical" evidence="6">
    <location>
        <begin position="30"/>
        <end position="51"/>
    </location>
</feature>
<feature type="transmembrane region" description="Helical" evidence="6">
    <location>
        <begin position="282"/>
        <end position="298"/>
    </location>
</feature>
<gene>
    <name evidence="9" type="ORF">GCM10009118_30850</name>
</gene>
<dbReference type="Pfam" id="PF13567">
    <property type="entry name" value="DUF4131"/>
    <property type="match status" value="1"/>
</dbReference>
<evidence type="ECO:0000256" key="4">
    <source>
        <dbReference type="ARBA" id="ARBA00022989"/>
    </source>
</evidence>
<dbReference type="InterPro" id="IPR025405">
    <property type="entry name" value="DUF4131"/>
</dbReference>
<keyword evidence="2" id="KW-1003">Cell membrane</keyword>
<feature type="transmembrane region" description="Helical" evidence="6">
    <location>
        <begin position="386"/>
        <end position="404"/>
    </location>
</feature>
<feature type="transmembrane region" description="Helical" evidence="6">
    <location>
        <begin position="353"/>
        <end position="374"/>
    </location>
</feature>
<feature type="transmembrane region" description="Helical" evidence="6">
    <location>
        <begin position="7"/>
        <end position="24"/>
    </location>
</feature>
<evidence type="ECO:0000256" key="5">
    <source>
        <dbReference type="ARBA" id="ARBA00023136"/>
    </source>
</evidence>
<feature type="transmembrane region" description="Helical" evidence="6">
    <location>
        <begin position="328"/>
        <end position="347"/>
    </location>
</feature>
<keyword evidence="5 6" id="KW-0472">Membrane</keyword>
<comment type="caution">
    <text evidence="9">The sequence shown here is derived from an EMBL/GenBank/DDBJ whole genome shotgun (WGS) entry which is preliminary data.</text>
</comment>
<reference evidence="9 10" key="1">
    <citation type="journal article" date="2019" name="Int. J. Syst. Evol. Microbiol.">
        <title>The Global Catalogue of Microorganisms (GCM) 10K type strain sequencing project: providing services to taxonomists for standard genome sequencing and annotation.</title>
        <authorList>
            <consortium name="The Broad Institute Genomics Platform"/>
            <consortium name="The Broad Institute Genome Sequencing Center for Infectious Disease"/>
            <person name="Wu L."/>
            <person name="Ma J."/>
        </authorList>
    </citation>
    <scope>NUCLEOTIDE SEQUENCE [LARGE SCALE GENOMIC DNA]</scope>
    <source>
        <strain evidence="9 10">JCM 16083</strain>
    </source>
</reference>
<dbReference type="Proteomes" id="UP001501126">
    <property type="component" value="Unassembled WGS sequence"/>
</dbReference>
<dbReference type="PANTHER" id="PTHR30619">
    <property type="entry name" value="DNA INTERNALIZATION/COMPETENCE PROTEIN COMEC/REC2"/>
    <property type="match status" value="1"/>
</dbReference>
<keyword evidence="4 6" id="KW-1133">Transmembrane helix</keyword>
<feature type="domain" description="ComEC/Rec2-related protein" evidence="7">
    <location>
        <begin position="229"/>
        <end position="496"/>
    </location>
</feature>